<keyword evidence="3 6" id="KW-0812">Transmembrane</keyword>
<comment type="subcellular location">
    <subcellularLocation>
        <location evidence="1">Membrane</location>
        <topology evidence="1">Multi-pass membrane protein</topology>
    </subcellularLocation>
</comment>
<feature type="transmembrane region" description="Helical" evidence="6">
    <location>
        <begin position="6"/>
        <end position="27"/>
    </location>
</feature>
<dbReference type="Pfam" id="PF03649">
    <property type="entry name" value="UPF0014"/>
    <property type="match status" value="1"/>
</dbReference>
<evidence type="ECO:0000256" key="5">
    <source>
        <dbReference type="ARBA" id="ARBA00023136"/>
    </source>
</evidence>
<feature type="transmembrane region" description="Helical" evidence="6">
    <location>
        <begin position="122"/>
        <end position="142"/>
    </location>
</feature>
<evidence type="ECO:0000256" key="2">
    <source>
        <dbReference type="ARBA" id="ARBA00005268"/>
    </source>
</evidence>
<feature type="transmembrane region" description="Helical" evidence="6">
    <location>
        <begin position="192"/>
        <end position="210"/>
    </location>
</feature>
<feature type="transmembrane region" description="Helical" evidence="6">
    <location>
        <begin position="66"/>
        <end position="83"/>
    </location>
</feature>
<evidence type="ECO:0000256" key="6">
    <source>
        <dbReference type="SAM" id="Phobius"/>
    </source>
</evidence>
<keyword evidence="8" id="KW-1185">Reference proteome</keyword>
<dbReference type="EMBL" id="JBHSRF010000013">
    <property type="protein sequence ID" value="MFC6081919.1"/>
    <property type="molecule type" value="Genomic_DNA"/>
</dbReference>
<accession>A0ABW1NEY4</accession>
<comment type="similarity">
    <text evidence="2">Belongs to the UPF0014 family.</text>
</comment>
<keyword evidence="4 6" id="KW-1133">Transmembrane helix</keyword>
<dbReference type="RefSeq" id="WP_380750854.1">
    <property type="nucleotide sequence ID" value="NZ_JBHSRF010000013.1"/>
</dbReference>
<proteinExistence type="inferred from homology"/>
<gene>
    <name evidence="7" type="ORF">ACFP1K_12190</name>
</gene>
<evidence type="ECO:0000256" key="3">
    <source>
        <dbReference type="ARBA" id="ARBA00022692"/>
    </source>
</evidence>
<dbReference type="Proteomes" id="UP001596137">
    <property type="component" value="Unassembled WGS sequence"/>
</dbReference>
<protein>
    <submittedName>
        <fullName evidence="7">ABC transporter permease</fullName>
    </submittedName>
</protein>
<reference evidence="8" key="1">
    <citation type="journal article" date="2019" name="Int. J. Syst. Evol. Microbiol.">
        <title>The Global Catalogue of Microorganisms (GCM) 10K type strain sequencing project: providing services to taxonomists for standard genome sequencing and annotation.</title>
        <authorList>
            <consortium name="The Broad Institute Genomics Platform"/>
            <consortium name="The Broad Institute Genome Sequencing Center for Infectious Disease"/>
            <person name="Wu L."/>
            <person name="Ma J."/>
        </authorList>
    </citation>
    <scope>NUCLEOTIDE SEQUENCE [LARGE SCALE GENOMIC DNA]</scope>
    <source>
        <strain evidence="8">JCM 30346</strain>
    </source>
</reference>
<comment type="caution">
    <text evidence="7">The sequence shown here is derived from an EMBL/GenBank/DDBJ whole genome shotgun (WGS) entry which is preliminary data.</text>
</comment>
<dbReference type="InterPro" id="IPR005226">
    <property type="entry name" value="UPF0014_fam"/>
</dbReference>
<feature type="transmembrane region" description="Helical" evidence="6">
    <location>
        <begin position="95"/>
        <end position="116"/>
    </location>
</feature>
<evidence type="ECO:0000256" key="4">
    <source>
        <dbReference type="ARBA" id="ARBA00022989"/>
    </source>
</evidence>
<organism evidence="7 8">
    <name type="scientific">Sphaerisporangium aureirubrum</name>
    <dbReference type="NCBI Taxonomy" id="1544736"/>
    <lineage>
        <taxon>Bacteria</taxon>
        <taxon>Bacillati</taxon>
        <taxon>Actinomycetota</taxon>
        <taxon>Actinomycetes</taxon>
        <taxon>Streptosporangiales</taxon>
        <taxon>Streptosporangiaceae</taxon>
        <taxon>Sphaerisporangium</taxon>
    </lineage>
</organism>
<dbReference type="PANTHER" id="PTHR30028">
    <property type="entry name" value="UPF0014 INNER MEMBRANE PROTEIN YBBM-RELATED"/>
    <property type="match status" value="1"/>
</dbReference>
<dbReference type="PANTHER" id="PTHR30028:SF0">
    <property type="entry name" value="PROTEIN ALUMINUM SENSITIVE 3"/>
    <property type="match status" value="1"/>
</dbReference>
<evidence type="ECO:0000256" key="1">
    <source>
        <dbReference type="ARBA" id="ARBA00004141"/>
    </source>
</evidence>
<evidence type="ECO:0000313" key="8">
    <source>
        <dbReference type="Proteomes" id="UP001596137"/>
    </source>
</evidence>
<evidence type="ECO:0000313" key="7">
    <source>
        <dbReference type="EMBL" id="MFC6081919.1"/>
    </source>
</evidence>
<feature type="transmembrane region" description="Helical" evidence="6">
    <location>
        <begin position="216"/>
        <end position="241"/>
    </location>
</feature>
<keyword evidence="5 6" id="KW-0472">Membrane</keyword>
<name>A0ABW1NEY4_9ACTN</name>
<sequence>MQSSSLISVTPALPVVLVLMVALGAAVARLGHLGHGGAVVTACVRAAVQLAAVSAVITWVVTASPAVGGFIALMFGVAAFTAGRRITNGSTAWWASVPIAAGTVPVLALLTLSGVVSNAGLVLIPIAGILLGGCMTATALAGRRAVDELTQRRGEVEAALALGFTDRAAALEICRPAAAQALVPALDQTRTVGLVTLPGAFVGMLLGGAGPVQAGIVQLVVLVALLAAETVAIVVAVELVARGLLSR</sequence>